<accession>A0A2P6RXV8</accession>
<dbReference type="PANTHER" id="PTHR23272:SF161">
    <property type="entry name" value="ZINC FINGER BED DOMAIN-CONTAINING PROTEIN RICESLEEPER 1-LIKE"/>
    <property type="match status" value="1"/>
</dbReference>
<dbReference type="Pfam" id="PF05699">
    <property type="entry name" value="Dimer_Tnp_hAT"/>
    <property type="match status" value="1"/>
</dbReference>
<sequence length="273" mass="31139">MQDGSEGEKLMVQMAVKMRAKFRKYFDNIDDVNQLLLVALVLDPRYKLRNVEHNLVKHLHFDFETAKKKTAELKELLVSLTNLYASLAAAQNGQKNRGREAVNIGSGTSNSATKNMIGKMAEMLDDWERELENSCEVVVESEVDRYLLDPFEKPPRATEFRILLWWKLNGSKYPNLQLVARDVLSIQVSTVASESCFSTGNIVIDPYMSSLTPKFVEALICLQNWIKSENVQSIEFFPTIEEMEFYELCEEDYAKEKSSEQSAKKAAACKAKK</sequence>
<protein>
    <submittedName>
        <fullName evidence="3">Putative HAT dimerization domain, ribonuclease H-like domain, hAT-like transposase, RNase-H</fullName>
    </submittedName>
</protein>
<dbReference type="Pfam" id="PF14372">
    <property type="entry name" value="hAT-like_RNase-H"/>
    <property type="match status" value="1"/>
</dbReference>
<name>A0A2P6RXV8_ROSCH</name>
<dbReference type="InterPro" id="IPR012337">
    <property type="entry name" value="RNaseH-like_sf"/>
</dbReference>
<dbReference type="AlphaFoldDB" id="A0A2P6RXV8"/>
<dbReference type="OMA" id="EFRILLW"/>
<keyword evidence="4" id="KW-1185">Reference proteome</keyword>
<dbReference type="SUPFAM" id="SSF53098">
    <property type="entry name" value="Ribonuclease H-like"/>
    <property type="match status" value="1"/>
</dbReference>
<reference evidence="3 4" key="1">
    <citation type="journal article" date="2018" name="Nat. Genet.">
        <title>The Rosa genome provides new insights in the design of modern roses.</title>
        <authorList>
            <person name="Bendahmane M."/>
        </authorList>
    </citation>
    <scope>NUCLEOTIDE SEQUENCE [LARGE SCALE GENOMIC DNA]</scope>
    <source>
        <strain evidence="4">cv. Old Blush</strain>
    </source>
</reference>
<feature type="domain" description="hAT-like transposase RNase-H fold" evidence="2">
    <location>
        <begin position="9"/>
        <end position="84"/>
    </location>
</feature>
<dbReference type="InterPro" id="IPR008906">
    <property type="entry name" value="HATC_C_dom"/>
</dbReference>
<dbReference type="GO" id="GO:0046983">
    <property type="term" value="F:protein dimerization activity"/>
    <property type="evidence" value="ECO:0007669"/>
    <property type="project" value="InterPro"/>
</dbReference>
<dbReference type="InterPro" id="IPR025525">
    <property type="entry name" value="hAT-like_transposase_RNase-H"/>
</dbReference>
<dbReference type="GO" id="GO:0003677">
    <property type="term" value="F:DNA binding"/>
    <property type="evidence" value="ECO:0007669"/>
    <property type="project" value="InterPro"/>
</dbReference>
<organism evidence="3 4">
    <name type="scientific">Rosa chinensis</name>
    <name type="common">China rose</name>
    <dbReference type="NCBI Taxonomy" id="74649"/>
    <lineage>
        <taxon>Eukaryota</taxon>
        <taxon>Viridiplantae</taxon>
        <taxon>Streptophyta</taxon>
        <taxon>Embryophyta</taxon>
        <taxon>Tracheophyta</taxon>
        <taxon>Spermatophyta</taxon>
        <taxon>Magnoliopsida</taxon>
        <taxon>eudicotyledons</taxon>
        <taxon>Gunneridae</taxon>
        <taxon>Pentapetalae</taxon>
        <taxon>rosids</taxon>
        <taxon>fabids</taxon>
        <taxon>Rosales</taxon>
        <taxon>Rosaceae</taxon>
        <taxon>Rosoideae</taxon>
        <taxon>Rosoideae incertae sedis</taxon>
        <taxon>Rosa</taxon>
    </lineage>
</organism>
<dbReference type="STRING" id="74649.A0A2P6RXV8"/>
<dbReference type="EMBL" id="PDCK01000040">
    <property type="protein sequence ID" value="PRQ51255.1"/>
    <property type="molecule type" value="Genomic_DNA"/>
</dbReference>
<evidence type="ECO:0000313" key="4">
    <source>
        <dbReference type="Proteomes" id="UP000238479"/>
    </source>
</evidence>
<dbReference type="Proteomes" id="UP000238479">
    <property type="component" value="Chromosome 2"/>
</dbReference>
<feature type="domain" description="HAT C-terminal dimerisation" evidence="1">
    <location>
        <begin position="142"/>
        <end position="226"/>
    </location>
</feature>
<dbReference type="PANTHER" id="PTHR23272">
    <property type="entry name" value="BED FINGER-RELATED"/>
    <property type="match status" value="1"/>
</dbReference>
<comment type="caution">
    <text evidence="3">The sequence shown here is derived from an EMBL/GenBank/DDBJ whole genome shotgun (WGS) entry which is preliminary data.</text>
</comment>
<evidence type="ECO:0000313" key="3">
    <source>
        <dbReference type="EMBL" id="PRQ51255.1"/>
    </source>
</evidence>
<evidence type="ECO:0000259" key="2">
    <source>
        <dbReference type="Pfam" id="PF14372"/>
    </source>
</evidence>
<dbReference type="Gramene" id="PRQ51255">
    <property type="protein sequence ID" value="PRQ51255"/>
    <property type="gene ID" value="RchiOBHm_Chr2g0142391"/>
</dbReference>
<proteinExistence type="predicted"/>
<gene>
    <name evidence="3" type="ORF">RchiOBHm_Chr2g0142391</name>
</gene>
<evidence type="ECO:0000259" key="1">
    <source>
        <dbReference type="Pfam" id="PF05699"/>
    </source>
</evidence>